<gene>
    <name evidence="2" type="ORF">COCMIDRAFT_25055</name>
</gene>
<reference evidence="2 3" key="1">
    <citation type="journal article" date="2013" name="PLoS Genet.">
        <title>Comparative genome structure, secondary metabolite, and effector coding capacity across Cochliobolus pathogens.</title>
        <authorList>
            <person name="Condon B.J."/>
            <person name="Leng Y."/>
            <person name="Wu D."/>
            <person name="Bushley K.E."/>
            <person name="Ohm R.A."/>
            <person name="Otillar R."/>
            <person name="Martin J."/>
            <person name="Schackwitz W."/>
            <person name="Grimwood J."/>
            <person name="MohdZainudin N."/>
            <person name="Xue C."/>
            <person name="Wang R."/>
            <person name="Manning V.A."/>
            <person name="Dhillon B."/>
            <person name="Tu Z.J."/>
            <person name="Steffenson B.J."/>
            <person name="Salamov A."/>
            <person name="Sun H."/>
            <person name="Lowry S."/>
            <person name="LaButti K."/>
            <person name="Han J."/>
            <person name="Copeland A."/>
            <person name="Lindquist E."/>
            <person name="Barry K."/>
            <person name="Schmutz J."/>
            <person name="Baker S.E."/>
            <person name="Ciuffetti L.M."/>
            <person name="Grigoriev I.V."/>
            <person name="Zhong S."/>
            <person name="Turgeon B.G."/>
        </authorList>
    </citation>
    <scope>NUCLEOTIDE SEQUENCE [LARGE SCALE GENOMIC DNA]</scope>
    <source>
        <strain evidence="2 3">ATCC 44560</strain>
    </source>
</reference>
<dbReference type="eggNOG" id="ENOG502SPDR">
    <property type="taxonomic scope" value="Eukaryota"/>
</dbReference>
<dbReference type="EMBL" id="KI963958">
    <property type="protein sequence ID" value="EUC47000.1"/>
    <property type="molecule type" value="Genomic_DNA"/>
</dbReference>
<evidence type="ECO:0000313" key="2">
    <source>
        <dbReference type="EMBL" id="EUC47000.1"/>
    </source>
</evidence>
<feature type="compositionally biased region" description="Basic and acidic residues" evidence="1">
    <location>
        <begin position="524"/>
        <end position="535"/>
    </location>
</feature>
<dbReference type="GeneID" id="19120700"/>
<organism evidence="2 3">
    <name type="scientific">Bipolaris oryzae ATCC 44560</name>
    <dbReference type="NCBI Taxonomy" id="930090"/>
    <lineage>
        <taxon>Eukaryota</taxon>
        <taxon>Fungi</taxon>
        <taxon>Dikarya</taxon>
        <taxon>Ascomycota</taxon>
        <taxon>Pezizomycotina</taxon>
        <taxon>Dothideomycetes</taxon>
        <taxon>Pleosporomycetidae</taxon>
        <taxon>Pleosporales</taxon>
        <taxon>Pleosporineae</taxon>
        <taxon>Pleosporaceae</taxon>
        <taxon>Bipolaris</taxon>
    </lineage>
</organism>
<feature type="region of interest" description="Disordered" evidence="1">
    <location>
        <begin position="519"/>
        <end position="542"/>
    </location>
</feature>
<feature type="compositionally biased region" description="Low complexity" evidence="1">
    <location>
        <begin position="677"/>
        <end position="700"/>
    </location>
</feature>
<evidence type="ECO:0000256" key="1">
    <source>
        <dbReference type="SAM" id="MobiDB-lite"/>
    </source>
</evidence>
<dbReference type="Proteomes" id="UP000054032">
    <property type="component" value="Unassembled WGS sequence"/>
</dbReference>
<dbReference type="KEGG" id="bor:COCMIDRAFT_25055"/>
<sequence>MTVIDKEILHQNAVNELLKDYDFRRPLAPDAPEKEKNEDVKMETGEYSINRLFASINALAWSSPQSKYTTCPLGPNGADITIDEWGVLHEDNTEKLSKIKKVLEKWATRHKDSAFFTLGLQISVPRKEDSPLPTFSRSSFFHNYSTIDADTFTKVPTSLHLQNYPYLAADETQNLKNPLKFPDSVAGRGQNCLCWCETVDRDNKPRKLPDQKRLRFGGNLAEKGKFDGSFVVDHRLFMHKRYPNHTKKGGVNSDNYALWDPQFVIGSAVIDEEERNKLKNPSVNRGDANNDYFKFKQTSIGTYEWGDEAWAPGSFSQPDKFHYSWDWTQNIPGPFNRQWNIFSKYGVKVSWNPGDSVITVSGSWYYKHREEYCPNTSFSQGMCYGEFEAKASWSFQIDLKRDEDDKKDPLLKNGMIRPRIIGLGADGAPEHFKCEPYNMSYVRHDAHKTLSNAIRDSLKAILSRVGLHYLNGGKFSDLGQFVYPGTGVLQFGDPMLNDYGDLIADVTYQEPTGKVVVRPPGNMKFEKPKTQERKPVVPPPAIDPGEVEPQLALFWSSKYVPIGNGRIRLSFSGKNLSIGDLGFKRIKFTFIPIEASHNLVMFKQRDPKRWLSAEKAAAEKAAAEKAAAEKAAADPDAPVKEHGQTDKDAEPSNQRDPADQEKPVAPVVSTEKKRSEASAPDTTPAASDTTPAAPATTTTTTAAAAAITAAPATGPPSVWNITATSPDIKLRAIPDIQKSIFFLDVQTAVPDMKKFALKPDDSWTINMEGEVNPMGTYLLRLTEIWTDPDLAVDVDAGNPNREGNRERYFRITTQMNDADVVLLNNKEVQALMPSAKPKT</sequence>
<dbReference type="AlphaFoldDB" id="W6ZAJ1"/>
<dbReference type="RefSeq" id="XP_007686469.1">
    <property type="nucleotide sequence ID" value="XM_007688279.1"/>
</dbReference>
<protein>
    <submittedName>
        <fullName evidence="2">Uncharacterized protein</fullName>
    </submittedName>
</protein>
<evidence type="ECO:0000313" key="3">
    <source>
        <dbReference type="Proteomes" id="UP000054032"/>
    </source>
</evidence>
<keyword evidence="3" id="KW-1185">Reference proteome</keyword>
<feature type="region of interest" description="Disordered" evidence="1">
    <location>
        <begin position="622"/>
        <end position="700"/>
    </location>
</feature>
<proteinExistence type="predicted"/>
<dbReference type="HOGENOM" id="CLU_307549_0_0_1"/>
<feature type="compositionally biased region" description="Basic and acidic residues" evidence="1">
    <location>
        <begin position="622"/>
        <end position="650"/>
    </location>
</feature>
<name>W6ZAJ1_COCMI</name>
<dbReference type="OrthoDB" id="5429442at2759"/>
<accession>W6ZAJ1</accession>